<proteinExistence type="predicted"/>
<dbReference type="RefSeq" id="WP_073531591.1">
    <property type="nucleotide sequence ID" value="NZ_MJAO01000007.1"/>
</dbReference>
<evidence type="ECO:0000313" key="2">
    <source>
        <dbReference type="EMBL" id="OKB67137.1"/>
    </source>
</evidence>
<dbReference type="EMBL" id="MJAO01000007">
    <property type="protein sequence ID" value="OKB67137.1"/>
    <property type="molecule type" value="Genomic_DNA"/>
</dbReference>
<dbReference type="OrthoDB" id="6493245at2"/>
<dbReference type="AlphaFoldDB" id="A0A1Q4P1Z3"/>
<evidence type="ECO:0000313" key="3">
    <source>
        <dbReference type="Proteomes" id="UP000185770"/>
    </source>
</evidence>
<protein>
    <submittedName>
        <fullName evidence="2">Uncharacterized protein</fullName>
    </submittedName>
</protein>
<gene>
    <name evidence="2" type="ORF">BHU62_08770</name>
</gene>
<feature type="compositionally biased region" description="Basic and acidic residues" evidence="1">
    <location>
        <begin position="34"/>
        <end position="46"/>
    </location>
</feature>
<accession>A0A1Q4P1Z3</accession>
<dbReference type="Proteomes" id="UP000185770">
    <property type="component" value="Unassembled WGS sequence"/>
</dbReference>
<reference evidence="2 3" key="1">
    <citation type="submission" date="2016-09" db="EMBL/GenBank/DDBJ databases">
        <title>Serratia marcescens MSU-97 and epiphytic antimycotic-producing bacteria.</title>
        <authorList>
            <person name="Matilla M.A."/>
        </authorList>
    </citation>
    <scope>NUCLEOTIDE SEQUENCE [LARGE SCALE GENOMIC DNA]</scope>
    <source>
        <strain evidence="2 3">MSU-97</strain>
    </source>
</reference>
<organism evidence="2 3">
    <name type="scientific">Serratia marcescens</name>
    <dbReference type="NCBI Taxonomy" id="615"/>
    <lineage>
        <taxon>Bacteria</taxon>
        <taxon>Pseudomonadati</taxon>
        <taxon>Pseudomonadota</taxon>
        <taxon>Gammaproteobacteria</taxon>
        <taxon>Enterobacterales</taxon>
        <taxon>Yersiniaceae</taxon>
        <taxon>Serratia</taxon>
    </lineage>
</organism>
<name>A0A1Q4P1Z3_SERMA</name>
<comment type="caution">
    <text evidence="2">The sequence shown here is derived from an EMBL/GenBank/DDBJ whole genome shotgun (WGS) entry which is preliminary data.</text>
</comment>
<evidence type="ECO:0000256" key="1">
    <source>
        <dbReference type="SAM" id="MobiDB-lite"/>
    </source>
</evidence>
<sequence>MTYNQKAWLGVVLLCGLFWAAVIGGASSLYKAERPNAPHQKSEFAARHGQAPNAQQSAQALTAPRNG</sequence>
<feature type="region of interest" description="Disordered" evidence="1">
    <location>
        <begin position="34"/>
        <end position="67"/>
    </location>
</feature>